<evidence type="ECO:0000313" key="5">
    <source>
        <dbReference type="Proteomes" id="UP000249590"/>
    </source>
</evidence>
<dbReference type="Gene3D" id="2.30.40.10">
    <property type="entry name" value="Urease, subunit C, domain 1"/>
    <property type="match status" value="1"/>
</dbReference>
<reference evidence="4 5" key="1">
    <citation type="submission" date="2018-05" db="EMBL/GenBank/DDBJ databases">
        <title>Acuticoccus sediminis sp. nov., isolated from deep-sea sediment of Indian Ocean.</title>
        <authorList>
            <person name="Liu X."/>
            <person name="Lai Q."/>
            <person name="Du Y."/>
            <person name="Sun F."/>
            <person name="Zhang X."/>
            <person name="Wang S."/>
            <person name="Shao Z."/>
        </authorList>
    </citation>
    <scope>NUCLEOTIDE SEQUENCE [LARGE SCALE GENOMIC DNA]</scope>
    <source>
        <strain evidence="4 5">PTG4-2</strain>
    </source>
</reference>
<keyword evidence="5" id="KW-1185">Reference proteome</keyword>
<dbReference type="AlphaFoldDB" id="A0A8B2NTR3"/>
<evidence type="ECO:0000259" key="3">
    <source>
        <dbReference type="Pfam" id="PF01979"/>
    </source>
</evidence>
<evidence type="ECO:0000256" key="1">
    <source>
        <dbReference type="ARBA" id="ARBA00006745"/>
    </source>
</evidence>
<dbReference type="InterPro" id="IPR006680">
    <property type="entry name" value="Amidohydro-rel"/>
</dbReference>
<name>A0A8B2NTR3_9HYPH</name>
<comment type="similarity">
    <text evidence="1">Belongs to the metallo-dependent hydrolases superfamily. ATZ/TRZ family.</text>
</comment>
<dbReference type="SUPFAM" id="SSF51338">
    <property type="entry name" value="Composite domain of metallo-dependent hydrolases"/>
    <property type="match status" value="2"/>
</dbReference>
<evidence type="ECO:0000256" key="2">
    <source>
        <dbReference type="ARBA" id="ARBA00022801"/>
    </source>
</evidence>
<dbReference type="InterPro" id="IPR011059">
    <property type="entry name" value="Metal-dep_hydrolase_composite"/>
</dbReference>
<protein>
    <recommendedName>
        <fullName evidence="3">Amidohydrolase-related domain-containing protein</fullName>
    </recommendedName>
</protein>
<dbReference type="SUPFAM" id="SSF51556">
    <property type="entry name" value="Metallo-dependent hydrolases"/>
    <property type="match status" value="1"/>
</dbReference>
<dbReference type="Pfam" id="PF01979">
    <property type="entry name" value="Amidohydro_1"/>
    <property type="match status" value="1"/>
</dbReference>
<accession>A0A8B2NTR3</accession>
<dbReference type="Gene3D" id="3.20.20.140">
    <property type="entry name" value="Metal-dependent hydrolases"/>
    <property type="match status" value="1"/>
</dbReference>
<dbReference type="InterPro" id="IPR032466">
    <property type="entry name" value="Metal_Hydrolase"/>
</dbReference>
<dbReference type="OrthoDB" id="9796020at2"/>
<feature type="domain" description="Amidohydrolase-related" evidence="3">
    <location>
        <begin position="60"/>
        <end position="436"/>
    </location>
</feature>
<dbReference type="GO" id="GO:0016810">
    <property type="term" value="F:hydrolase activity, acting on carbon-nitrogen (but not peptide) bonds"/>
    <property type="evidence" value="ECO:0007669"/>
    <property type="project" value="InterPro"/>
</dbReference>
<keyword evidence="2" id="KW-0378">Hydrolase</keyword>
<comment type="caution">
    <text evidence="4">The sequence shown here is derived from an EMBL/GenBank/DDBJ whole genome shotgun (WGS) entry which is preliminary data.</text>
</comment>
<dbReference type="RefSeq" id="WP_111342413.1">
    <property type="nucleotide sequence ID" value="NZ_QHHQ01000001.1"/>
</dbReference>
<gene>
    <name evidence="4" type="ORF">DLJ53_03605</name>
</gene>
<sequence length="486" mass="53177">MSADRVIYRAKWVLGFRDGAHHLLENGEVEVAGNAIAYVGPAREPAAEGVEVRAFPEGLLMPGFISSHAHVCSHVGDRMTCDCGRLDLFSCGFLNYLPAGRDGANFLAPEDPEVGIRYAIGELLKTGVTTVVEMGGEVGGNTDTMVDIAGEMGIRGYFAPGYASAHYHFDDRGRLHYEWFEDDGEEQFEVACEAASRNNGKYNDRIRGILVPVEAVLTSRRLLRRTREEATRLGLPVTLHVAETIWEFHETVRREQTTPLGVLADEGLLAPDVILGHSLFYGGHSQTGFPRVGDLERVAASGAHVSHSPFVFSRRGIMFEGFRTYSELGINITLGTDSYPQDMFNEMKFASILGKVHSKDFRAAPARDVVNAATVNGARALGRDDIGRLSPGAKADMLVVDLGRFAFGPMQDPIKALVQIGNAQHVDHVMVDGRVVVDEGRLTMVDEAALLAEVRANAKKVYDGYKDFDHAGRDILEFAPPAFKAW</sequence>
<proteinExistence type="inferred from homology"/>
<evidence type="ECO:0000313" key="4">
    <source>
        <dbReference type="EMBL" id="RAI03587.1"/>
    </source>
</evidence>
<dbReference type="Proteomes" id="UP000249590">
    <property type="component" value="Unassembled WGS sequence"/>
</dbReference>
<dbReference type="EMBL" id="QHHQ01000001">
    <property type="protein sequence ID" value="RAI03587.1"/>
    <property type="molecule type" value="Genomic_DNA"/>
</dbReference>
<dbReference type="InterPro" id="IPR050287">
    <property type="entry name" value="MTA/SAH_deaminase"/>
</dbReference>
<organism evidence="4 5">
    <name type="scientific">Acuticoccus sediminis</name>
    <dbReference type="NCBI Taxonomy" id="2184697"/>
    <lineage>
        <taxon>Bacteria</taxon>
        <taxon>Pseudomonadati</taxon>
        <taxon>Pseudomonadota</taxon>
        <taxon>Alphaproteobacteria</taxon>
        <taxon>Hyphomicrobiales</taxon>
        <taxon>Amorphaceae</taxon>
        <taxon>Acuticoccus</taxon>
    </lineage>
</organism>
<dbReference type="PANTHER" id="PTHR43794">
    <property type="entry name" value="AMINOHYDROLASE SSNA-RELATED"/>
    <property type="match status" value="1"/>
</dbReference>
<dbReference type="PANTHER" id="PTHR43794:SF11">
    <property type="entry name" value="AMIDOHYDROLASE-RELATED DOMAIN-CONTAINING PROTEIN"/>
    <property type="match status" value="1"/>
</dbReference>